<dbReference type="PROSITE" id="PS50181">
    <property type="entry name" value="FBOX"/>
    <property type="match status" value="1"/>
</dbReference>
<dbReference type="SMART" id="SM00256">
    <property type="entry name" value="FBOX"/>
    <property type="match status" value="1"/>
</dbReference>
<gene>
    <name evidence="2" type="ORF">NEOLEDRAFT_1181384</name>
</gene>
<dbReference type="SUPFAM" id="SSF81383">
    <property type="entry name" value="F-box domain"/>
    <property type="match status" value="1"/>
</dbReference>
<dbReference type="CDD" id="cd09917">
    <property type="entry name" value="F-box_SF"/>
    <property type="match status" value="1"/>
</dbReference>
<proteinExistence type="predicted"/>
<protein>
    <recommendedName>
        <fullName evidence="1">F-box domain-containing protein</fullName>
    </recommendedName>
</protein>
<reference evidence="2 3" key="1">
    <citation type="journal article" date="2016" name="Mol. Biol. Evol.">
        <title>Comparative Genomics of Early-Diverging Mushroom-Forming Fungi Provides Insights into the Origins of Lignocellulose Decay Capabilities.</title>
        <authorList>
            <person name="Nagy L.G."/>
            <person name="Riley R."/>
            <person name="Tritt A."/>
            <person name="Adam C."/>
            <person name="Daum C."/>
            <person name="Floudas D."/>
            <person name="Sun H."/>
            <person name="Yadav J.S."/>
            <person name="Pangilinan J."/>
            <person name="Larsson K.H."/>
            <person name="Matsuura K."/>
            <person name="Barry K."/>
            <person name="Labutti K."/>
            <person name="Kuo R."/>
            <person name="Ohm R.A."/>
            <person name="Bhattacharya S.S."/>
            <person name="Shirouzu T."/>
            <person name="Yoshinaga Y."/>
            <person name="Martin F.M."/>
            <person name="Grigoriev I.V."/>
            <person name="Hibbett D.S."/>
        </authorList>
    </citation>
    <scope>NUCLEOTIDE SEQUENCE [LARGE SCALE GENOMIC DNA]</scope>
    <source>
        <strain evidence="2 3">HHB14362 ss-1</strain>
    </source>
</reference>
<dbReference type="InterPro" id="IPR001810">
    <property type="entry name" value="F-box_dom"/>
</dbReference>
<evidence type="ECO:0000259" key="1">
    <source>
        <dbReference type="PROSITE" id="PS50181"/>
    </source>
</evidence>
<dbReference type="Proteomes" id="UP000076761">
    <property type="component" value="Unassembled WGS sequence"/>
</dbReference>
<evidence type="ECO:0000313" key="2">
    <source>
        <dbReference type="EMBL" id="KZT21854.1"/>
    </source>
</evidence>
<dbReference type="Pfam" id="PF12937">
    <property type="entry name" value="F-box-like"/>
    <property type="match status" value="1"/>
</dbReference>
<dbReference type="EMBL" id="KV425602">
    <property type="protein sequence ID" value="KZT21854.1"/>
    <property type="molecule type" value="Genomic_DNA"/>
</dbReference>
<accession>A0A165Q368</accession>
<dbReference type="STRING" id="1314782.A0A165Q368"/>
<name>A0A165Q368_9AGAM</name>
<dbReference type="AlphaFoldDB" id="A0A165Q368"/>
<feature type="domain" description="F-box" evidence="1">
    <location>
        <begin position="7"/>
        <end position="56"/>
    </location>
</feature>
<keyword evidence="3" id="KW-1185">Reference proteome</keyword>
<organism evidence="2 3">
    <name type="scientific">Neolentinus lepideus HHB14362 ss-1</name>
    <dbReference type="NCBI Taxonomy" id="1314782"/>
    <lineage>
        <taxon>Eukaryota</taxon>
        <taxon>Fungi</taxon>
        <taxon>Dikarya</taxon>
        <taxon>Basidiomycota</taxon>
        <taxon>Agaricomycotina</taxon>
        <taxon>Agaricomycetes</taxon>
        <taxon>Gloeophyllales</taxon>
        <taxon>Gloeophyllaceae</taxon>
        <taxon>Neolentinus</taxon>
    </lineage>
</organism>
<dbReference type="InParanoid" id="A0A165Q368"/>
<dbReference type="OrthoDB" id="2322499at2759"/>
<dbReference type="Gene3D" id="1.20.1280.50">
    <property type="match status" value="1"/>
</dbReference>
<dbReference type="InterPro" id="IPR036047">
    <property type="entry name" value="F-box-like_dom_sf"/>
</dbReference>
<evidence type="ECO:0000313" key="3">
    <source>
        <dbReference type="Proteomes" id="UP000076761"/>
    </source>
</evidence>
<sequence length="237" mass="27534">MKRTKGPSLFVNLPNELYVEIFKWLDPIEVLSIAKVSRQFKRMISDDSAKVILRSVRDAWGAPKPPDGMPERYWINVLFGRKCQTCGQSARECSPITSAALGHRICVPCRSENVTRVDDGVPVEQVSMKVGPEFDMMSLVFWGNWTMYDDFSESWSPELWFCWTAELEDVRSSINRLLMKIQEEPKIARLKLEDYIKVRMQSVNDRLKKVKEVREWMKAISSAQKRIALANRKHKSF</sequence>